<evidence type="ECO:0000313" key="8">
    <source>
        <dbReference type="Proteomes" id="UP000685013"/>
    </source>
</evidence>
<sequence length="1303" mass="146271">MGNKKAEVSLLNVLLLFLLIFSSAGDTAVVLKDRDGDSIVSEGGRFELGFFTPHGRSDARRYVGIWYYGLEPEVVVWVANRNQPLSDRNGTFTMVGGNLKILDSNSTWLWSALQFPSNSRYTTMELMDSGNLVLKELGVNGTTLWQSFQNPTDTFLPGMNMTDDLKLTSWKASDDPSPGSFRFLKDTGGRFIIEKHGSQYWVSKELWQNFSTETDGMIAEVIEFLSLNTVGSWKDTDYTRAVTDFSGNVQYLARNRTTGEWDVIWSEPRNKCNVVSACGTFASCRSDTKHTCRCLPGFEPASKDEWGSGDYSHGCKRKSEICIKEVVEAREFFKLNMKMKRTSNIVKVNGDGECKNDGGDVYVRIKRSDIEYITALDCETCGSSIVPYPLSTGPNCGDPMYGRFDCLLTNSMFYFQAEDDSYEVTNIDPQSNIFTIATNGSICREPICNAQKDCINWQNSLCNSSTDGKNRCLCNSSFNWTGTGCRDLPEDGLNQPDPKKRNIRVGIIVPVTIAGLIVISYLVLYIYKKRGKVENTKEEQTTSLGGHLEMTHLYESEMRIRDFMGSGISGSDPASLPIPKQPAFLDKRSTPTSSTTTSLEFMQENVNDDFSLPNPLANYLTYNFNILRDSNEDSQVSDGGRFELGFFTPEGASEATRYVGIWFHNSKPRIVVWVANRDQPLSDKNGVFAIKDGNLKVLASNGTSLWSTALDYSPNSTMELMASGNLVLKELGVNSTTLWQSFQNPTDTFLPGMNMTDDLKLTSWKASDDPSPGNFTFLKDLKGRFVIEKSGSQYWVGKELWQNFSTETDGNIAVAMDLLSKISVSDLKATNYTVRFQNQDLDYNYTRAVMDFSGKVQFLARNRTTGEWDVIWSEPRNKCDVVSACGTFASCRSDTKHTCRCLPGFEPTSKDEWGSGDYSHGCKRKSEICIKEVVETREFLKLNMKVKRTSNIVKVNIGECKRKCLESCTCEAYAEIEDNRAEFVCIIWEDDLENIWEYADGGGDVHIRIKRSDIELTELDCEPCGSNIVPYPLSLSTEFDCGVPLYRNFSCNTSAGQVLFHTAHDDYNVINMNPQLRTFTIATNGSICRGNDIDAIQKLLKLDRSSTFKVSSGCDPEFNEIDIQWEKPLEPICNSPRGCTKWLNSTCKSTTDGTNTNRCLCNPPLEWTGMGCLKPTENGLNQPRGKQRNIRVGIIVPVTIAGLIILSCLFLYICYKRRKVQDKKEQIGSFWRNQEATHLYESEKRIRDFMGSGISCCCTCTFPIQNEHKRVSLQTAPKAEPPTCEVHKVGQYGNTILLNDPFK</sequence>
<dbReference type="SMART" id="SM00108">
    <property type="entry name" value="B_lectin"/>
    <property type="match status" value="2"/>
</dbReference>
<comment type="caution">
    <text evidence="7">The sequence shown here is derived from an EMBL/GenBank/DDBJ whole genome shotgun (WGS) entry which is preliminary data.</text>
</comment>
<evidence type="ECO:0000256" key="1">
    <source>
        <dbReference type="ARBA" id="ARBA00022729"/>
    </source>
</evidence>
<organism evidence="7 8">
    <name type="scientific">Cucurbita argyrosperma subsp. sororia</name>
    <dbReference type="NCBI Taxonomy" id="37648"/>
    <lineage>
        <taxon>Eukaryota</taxon>
        <taxon>Viridiplantae</taxon>
        <taxon>Streptophyta</taxon>
        <taxon>Embryophyta</taxon>
        <taxon>Tracheophyta</taxon>
        <taxon>Spermatophyta</taxon>
        <taxon>Magnoliopsida</taxon>
        <taxon>eudicotyledons</taxon>
        <taxon>Gunneridae</taxon>
        <taxon>Pentapetalae</taxon>
        <taxon>rosids</taxon>
        <taxon>fabids</taxon>
        <taxon>Cucurbitales</taxon>
        <taxon>Cucurbitaceae</taxon>
        <taxon>Cucurbiteae</taxon>
        <taxon>Cucurbita</taxon>
    </lineage>
</organism>
<feature type="domain" description="Bulb-type lectin" evidence="5">
    <location>
        <begin position="617"/>
        <end position="741"/>
    </location>
</feature>
<keyword evidence="3" id="KW-0812">Transmembrane</keyword>
<feature type="transmembrane region" description="Helical" evidence="3">
    <location>
        <begin position="1192"/>
        <end position="1213"/>
    </location>
</feature>
<feature type="domain" description="Apple" evidence="6">
    <location>
        <begin position="929"/>
        <end position="1012"/>
    </location>
</feature>
<evidence type="ECO:0000256" key="2">
    <source>
        <dbReference type="ARBA" id="ARBA00023157"/>
    </source>
</evidence>
<dbReference type="EMBL" id="JAGKQH010000020">
    <property type="protein sequence ID" value="KAG6570860.1"/>
    <property type="molecule type" value="Genomic_DNA"/>
</dbReference>
<keyword evidence="7" id="KW-0808">Transferase</keyword>
<feature type="chain" id="PRO_5043608049" evidence="4">
    <location>
        <begin position="25"/>
        <end position="1303"/>
    </location>
</feature>
<dbReference type="PROSITE" id="PS50948">
    <property type="entry name" value="PAN"/>
    <property type="match status" value="1"/>
</dbReference>
<evidence type="ECO:0000259" key="5">
    <source>
        <dbReference type="PROSITE" id="PS50927"/>
    </source>
</evidence>
<protein>
    <submittedName>
        <fullName evidence="7">G-type lectin S-receptor-like serine/threonine-protein kinase</fullName>
    </submittedName>
</protein>
<keyword evidence="3" id="KW-1133">Transmembrane helix</keyword>
<dbReference type="GO" id="GO:0048544">
    <property type="term" value="P:recognition of pollen"/>
    <property type="evidence" value="ECO:0007669"/>
    <property type="project" value="InterPro"/>
</dbReference>
<dbReference type="InterPro" id="IPR001480">
    <property type="entry name" value="Bulb-type_lectin_dom"/>
</dbReference>
<feature type="transmembrane region" description="Helical" evidence="3">
    <location>
        <begin position="505"/>
        <end position="527"/>
    </location>
</feature>
<dbReference type="Pfam" id="PF08276">
    <property type="entry name" value="PAN_2"/>
    <property type="match status" value="1"/>
</dbReference>
<dbReference type="CDD" id="cd00028">
    <property type="entry name" value="B_lectin"/>
    <property type="match status" value="2"/>
</dbReference>
<keyword evidence="3" id="KW-0472">Membrane</keyword>
<keyword evidence="7" id="KW-0418">Kinase</keyword>
<evidence type="ECO:0000259" key="6">
    <source>
        <dbReference type="PROSITE" id="PS50948"/>
    </source>
</evidence>
<dbReference type="Pfam" id="PF00954">
    <property type="entry name" value="S_locus_glycop"/>
    <property type="match status" value="2"/>
</dbReference>
<dbReference type="Proteomes" id="UP000685013">
    <property type="component" value="Chromosome 20"/>
</dbReference>
<dbReference type="PANTHER" id="PTHR32444">
    <property type="entry name" value="BULB-TYPE LECTIN DOMAIN-CONTAINING PROTEIN"/>
    <property type="match status" value="1"/>
</dbReference>
<name>A0AAV6LVB7_9ROSI</name>
<dbReference type="PANTHER" id="PTHR32444:SF235">
    <property type="entry name" value="OS01G0783900 PROTEIN"/>
    <property type="match status" value="1"/>
</dbReference>
<proteinExistence type="predicted"/>
<evidence type="ECO:0000256" key="3">
    <source>
        <dbReference type="SAM" id="Phobius"/>
    </source>
</evidence>
<dbReference type="InterPro" id="IPR003609">
    <property type="entry name" value="Pan_app"/>
</dbReference>
<keyword evidence="2" id="KW-1015">Disulfide bond</keyword>
<evidence type="ECO:0000256" key="4">
    <source>
        <dbReference type="SAM" id="SignalP"/>
    </source>
</evidence>
<keyword evidence="8" id="KW-1185">Reference proteome</keyword>
<dbReference type="Pfam" id="PF01453">
    <property type="entry name" value="B_lectin"/>
    <property type="match status" value="2"/>
</dbReference>
<accession>A0AAV6LVB7</accession>
<reference evidence="7 8" key="1">
    <citation type="journal article" date="2021" name="Hortic Res">
        <title>The domestication of Cucurbita argyrosperma as revealed by the genome of its wild relative.</title>
        <authorList>
            <person name="Barrera-Redondo J."/>
            <person name="Sanchez-de la Vega G."/>
            <person name="Aguirre-Liguori J.A."/>
            <person name="Castellanos-Morales G."/>
            <person name="Gutierrez-Guerrero Y.T."/>
            <person name="Aguirre-Dugua X."/>
            <person name="Aguirre-Planter E."/>
            <person name="Tenaillon M.I."/>
            <person name="Lira-Saade R."/>
            <person name="Eguiarte L.E."/>
        </authorList>
    </citation>
    <scope>NUCLEOTIDE SEQUENCE [LARGE SCALE GENOMIC DNA]</scope>
    <source>
        <strain evidence="7">JBR-2021</strain>
    </source>
</reference>
<feature type="domain" description="Bulb-type lectin" evidence="5">
    <location>
        <begin position="24"/>
        <end position="147"/>
    </location>
</feature>
<dbReference type="PROSITE" id="PS50927">
    <property type="entry name" value="BULB_LECTIN"/>
    <property type="match status" value="2"/>
</dbReference>
<keyword evidence="1 4" id="KW-0732">Signal</keyword>
<dbReference type="GO" id="GO:0016301">
    <property type="term" value="F:kinase activity"/>
    <property type="evidence" value="ECO:0007669"/>
    <property type="project" value="UniProtKB-KW"/>
</dbReference>
<feature type="signal peptide" evidence="4">
    <location>
        <begin position="1"/>
        <end position="24"/>
    </location>
</feature>
<evidence type="ECO:0000313" key="7">
    <source>
        <dbReference type="EMBL" id="KAG6570860.1"/>
    </source>
</evidence>
<feature type="non-terminal residue" evidence="7">
    <location>
        <position position="1"/>
    </location>
</feature>
<dbReference type="InterPro" id="IPR000858">
    <property type="entry name" value="S_locus_glycoprot_dom"/>
</dbReference>
<gene>
    <name evidence="7" type="ORF">SDJN03_29775</name>
</gene>